<sequence length="123" mass="12836">MATGLGNFPEDTLDTATGMWANMLFWAFLLTTVVYVTVGVACAVSMRLIKKGVSVGIPLFFLVYAALRVICGDAIACAFVAGIYMTLGWSMSSAAALGWGAGLSAISLTLTTLTSLVPIYAVL</sequence>
<dbReference type="PANTHER" id="PTHR22779">
    <property type="entry name" value="SD17342P"/>
    <property type="match status" value="1"/>
</dbReference>
<keyword evidence="4 6" id="KW-1133">Transmembrane helix</keyword>
<dbReference type="PANTHER" id="PTHR22779:SF6">
    <property type="entry name" value="SD17342P"/>
    <property type="match status" value="1"/>
</dbReference>
<evidence type="ECO:0000313" key="7">
    <source>
        <dbReference type="EMBL" id="CAI8019669.1"/>
    </source>
</evidence>
<keyword evidence="8" id="KW-1185">Reference proteome</keyword>
<evidence type="ECO:0000256" key="1">
    <source>
        <dbReference type="ARBA" id="ARBA00004141"/>
    </source>
</evidence>
<organism evidence="7 8">
    <name type="scientific">Geodia barretti</name>
    <name type="common">Barrett's horny sponge</name>
    <dbReference type="NCBI Taxonomy" id="519541"/>
    <lineage>
        <taxon>Eukaryota</taxon>
        <taxon>Metazoa</taxon>
        <taxon>Porifera</taxon>
        <taxon>Demospongiae</taxon>
        <taxon>Heteroscleromorpha</taxon>
        <taxon>Tetractinellida</taxon>
        <taxon>Astrophorina</taxon>
        <taxon>Geodiidae</taxon>
        <taxon>Geodia</taxon>
    </lineage>
</organism>
<feature type="transmembrane region" description="Helical" evidence="6">
    <location>
        <begin position="23"/>
        <end position="49"/>
    </location>
</feature>
<reference evidence="7" key="1">
    <citation type="submission" date="2023-03" db="EMBL/GenBank/DDBJ databases">
        <authorList>
            <person name="Steffen K."/>
            <person name="Cardenas P."/>
        </authorList>
    </citation>
    <scope>NUCLEOTIDE SEQUENCE</scope>
</reference>
<keyword evidence="3 6" id="KW-0812">Transmembrane</keyword>
<name>A0AA35RYP4_GEOBA</name>
<proteinExistence type="inferred from homology"/>
<comment type="subcellular location">
    <subcellularLocation>
        <location evidence="1">Membrane</location>
        <topology evidence="1">Multi-pass membrane protein</topology>
    </subcellularLocation>
</comment>
<dbReference type="Proteomes" id="UP001174909">
    <property type="component" value="Unassembled WGS sequence"/>
</dbReference>
<dbReference type="Pfam" id="PF10190">
    <property type="entry name" value="Tmemb_170"/>
    <property type="match status" value="1"/>
</dbReference>
<evidence type="ECO:0000313" key="8">
    <source>
        <dbReference type="Proteomes" id="UP001174909"/>
    </source>
</evidence>
<comment type="similarity">
    <text evidence="2">Belongs to the TMEM170 family.</text>
</comment>
<dbReference type="AlphaFoldDB" id="A0AA35RYP4"/>
<dbReference type="EMBL" id="CASHTH010001769">
    <property type="protein sequence ID" value="CAI8019669.1"/>
    <property type="molecule type" value="Genomic_DNA"/>
</dbReference>
<feature type="transmembrane region" description="Helical" evidence="6">
    <location>
        <begin position="61"/>
        <end position="84"/>
    </location>
</feature>
<evidence type="ECO:0000256" key="2">
    <source>
        <dbReference type="ARBA" id="ARBA00006325"/>
    </source>
</evidence>
<dbReference type="InterPro" id="IPR019334">
    <property type="entry name" value="TMEM170A/B/YPR153W-like"/>
</dbReference>
<feature type="transmembrane region" description="Helical" evidence="6">
    <location>
        <begin position="96"/>
        <end position="122"/>
    </location>
</feature>
<protein>
    <submittedName>
        <fullName evidence="7">Uncharacterized protein</fullName>
    </submittedName>
</protein>
<accession>A0AA35RYP4</accession>
<keyword evidence="5 6" id="KW-0472">Membrane</keyword>
<comment type="caution">
    <text evidence="7">The sequence shown here is derived from an EMBL/GenBank/DDBJ whole genome shotgun (WGS) entry which is preliminary data.</text>
</comment>
<evidence type="ECO:0000256" key="5">
    <source>
        <dbReference type="ARBA" id="ARBA00023136"/>
    </source>
</evidence>
<evidence type="ECO:0000256" key="3">
    <source>
        <dbReference type="ARBA" id="ARBA00022692"/>
    </source>
</evidence>
<gene>
    <name evidence="7" type="ORF">GBAR_LOCUS11811</name>
</gene>
<evidence type="ECO:0000256" key="6">
    <source>
        <dbReference type="SAM" id="Phobius"/>
    </source>
</evidence>
<dbReference type="GO" id="GO:0016020">
    <property type="term" value="C:membrane"/>
    <property type="evidence" value="ECO:0007669"/>
    <property type="project" value="UniProtKB-SubCell"/>
</dbReference>
<evidence type="ECO:0000256" key="4">
    <source>
        <dbReference type="ARBA" id="ARBA00022989"/>
    </source>
</evidence>